<keyword evidence="3" id="KW-1185">Reference proteome</keyword>
<evidence type="ECO:0000313" key="4">
    <source>
        <dbReference type="RefSeq" id="XP_019639638.1"/>
    </source>
</evidence>
<feature type="signal peptide" evidence="2">
    <location>
        <begin position="1"/>
        <end position="24"/>
    </location>
</feature>
<accession>A0A6P4ZS42</accession>
<sequence>MGRKLRHVLIFLLVILKESNMPEAYCGCKPSSLCKENLGLTSIPQNLPTSISGLDLGIIVIVLIGTILVTVWYKRRTRHPPLGPNPGVVGSNTNTAVSVMSSGHQRRQGHSQANIQSLTVGNLSNVQVMAALKQNAGYVGVGTAPTEQAYTEMASGHNQTGQGQSQATTEFNTNTTTVMTNGDDHQYEDIDNHRVEAGQGQSQVITESNTNTTAIVMTSGHDQTGQGQSQVITESNTNTTATVMTSGHDQTGQGQSQVITESNTNATAAVMTSGHDQTGQGQSQVITESNTNTTATVMTSGHDQTGQGQSQVITESNTNTTATVMTSGHDQIGQGQYQPLIKSNTNTTATVMTSGHDQTGQGQSQVITESNTNTTATVMTSGHDQTGKGQSQAIVESLDAENLSYGTGLTTSQLNSQYGNHKPNTTATVMTSRHDQTLKGQSQAIPESLDAENLSYGTGLTVSQLNSQYGYHN</sequence>
<dbReference type="RefSeq" id="XP_019639638.1">
    <property type="nucleotide sequence ID" value="XM_019784079.1"/>
</dbReference>
<keyword evidence="1" id="KW-1133">Transmembrane helix</keyword>
<dbReference type="KEGG" id="bbel:109481501"/>
<keyword evidence="1" id="KW-0812">Transmembrane</keyword>
<evidence type="ECO:0000313" key="3">
    <source>
        <dbReference type="Proteomes" id="UP000515135"/>
    </source>
</evidence>
<keyword evidence="1" id="KW-0472">Membrane</keyword>
<reference evidence="4" key="1">
    <citation type="submission" date="2025-08" db="UniProtKB">
        <authorList>
            <consortium name="RefSeq"/>
        </authorList>
    </citation>
    <scope>IDENTIFICATION</scope>
    <source>
        <tissue evidence="4">Gonad</tissue>
    </source>
</reference>
<feature type="chain" id="PRO_5027937321" evidence="2">
    <location>
        <begin position="25"/>
        <end position="473"/>
    </location>
</feature>
<protein>
    <submittedName>
        <fullName evidence="4">Filaggrin-2-like</fullName>
    </submittedName>
</protein>
<name>A0A6P4ZS42_BRABE</name>
<gene>
    <name evidence="4" type="primary">LOC109481501</name>
</gene>
<keyword evidence="2" id="KW-0732">Signal</keyword>
<evidence type="ECO:0000256" key="2">
    <source>
        <dbReference type="SAM" id="SignalP"/>
    </source>
</evidence>
<dbReference type="Proteomes" id="UP000515135">
    <property type="component" value="Unplaced"/>
</dbReference>
<dbReference type="AlphaFoldDB" id="A0A6P4ZS42"/>
<evidence type="ECO:0000256" key="1">
    <source>
        <dbReference type="SAM" id="Phobius"/>
    </source>
</evidence>
<feature type="transmembrane region" description="Helical" evidence="1">
    <location>
        <begin position="50"/>
        <end position="73"/>
    </location>
</feature>
<organism evidence="3 4">
    <name type="scientific">Branchiostoma belcheri</name>
    <name type="common">Amphioxus</name>
    <dbReference type="NCBI Taxonomy" id="7741"/>
    <lineage>
        <taxon>Eukaryota</taxon>
        <taxon>Metazoa</taxon>
        <taxon>Chordata</taxon>
        <taxon>Cephalochordata</taxon>
        <taxon>Leptocardii</taxon>
        <taxon>Amphioxiformes</taxon>
        <taxon>Branchiostomatidae</taxon>
        <taxon>Branchiostoma</taxon>
    </lineage>
</organism>
<dbReference type="GeneID" id="109481501"/>
<proteinExistence type="predicted"/>
<dbReference type="OrthoDB" id="10195530at2759"/>